<accession>A0A845UAA4</accession>
<dbReference type="GO" id="GO:0004803">
    <property type="term" value="F:transposase activity"/>
    <property type="evidence" value="ECO:0007669"/>
    <property type="project" value="InterPro"/>
</dbReference>
<evidence type="ECO:0000313" key="1">
    <source>
        <dbReference type="EMBL" id="NDU42831.1"/>
    </source>
</evidence>
<dbReference type="InterPro" id="IPR036388">
    <property type="entry name" value="WH-like_DNA-bd_sf"/>
</dbReference>
<dbReference type="InterPro" id="IPR002514">
    <property type="entry name" value="Transposase_8"/>
</dbReference>
<dbReference type="GO" id="GO:0006313">
    <property type="term" value="P:DNA transposition"/>
    <property type="evidence" value="ECO:0007669"/>
    <property type="project" value="InterPro"/>
</dbReference>
<dbReference type="SUPFAM" id="SSF48295">
    <property type="entry name" value="TrpR-like"/>
    <property type="match status" value="1"/>
</dbReference>
<dbReference type="Gene3D" id="1.10.10.10">
    <property type="entry name" value="Winged helix-like DNA-binding domain superfamily/Winged helix DNA-binding domain"/>
    <property type="match status" value="1"/>
</dbReference>
<dbReference type="AlphaFoldDB" id="A0A845UAA4"/>
<sequence length="101" mass="11384">MKGKRKQYKPEFKAQVALAALQGDKTMAELTQEYGVHPTMINAWRRQLLEHAAEVFARGKDPGQESVDVQALYRKIGQLEVERDFLASRPGLMSRIGRGGK</sequence>
<dbReference type="RefSeq" id="WP_163098072.1">
    <property type="nucleotide sequence ID" value="NZ_CP127523.1"/>
</dbReference>
<dbReference type="InterPro" id="IPR010921">
    <property type="entry name" value="Trp_repressor/repl_initiator"/>
</dbReference>
<protein>
    <submittedName>
        <fullName evidence="1">Transposase</fullName>
    </submittedName>
</protein>
<gene>
    <name evidence="1" type="ORF">GL267_09325</name>
</gene>
<dbReference type="GO" id="GO:0043565">
    <property type="term" value="F:sequence-specific DNA binding"/>
    <property type="evidence" value="ECO:0007669"/>
    <property type="project" value="InterPro"/>
</dbReference>
<name>A0A845UAA4_9PROT</name>
<proteinExistence type="predicted"/>
<reference evidence="1" key="1">
    <citation type="submission" date="2019-11" db="EMBL/GenBank/DDBJ databases">
        <title>Acidithiobacillus ferrianus sp. nov.: a facultatively anaerobic and extremely acidophilic chemolithoautotroph.</title>
        <authorList>
            <person name="Norris P.R."/>
            <person name="Falagan C."/>
            <person name="Moya-Beltran A."/>
            <person name="Castro M."/>
            <person name="Quatrini R."/>
            <person name="Johnson D.B."/>
        </authorList>
    </citation>
    <scope>NUCLEOTIDE SEQUENCE [LARGE SCALE GENOMIC DNA]</scope>
    <source>
        <strain evidence="1">MG</strain>
    </source>
</reference>
<dbReference type="Pfam" id="PF01527">
    <property type="entry name" value="HTH_Tnp_1"/>
    <property type="match status" value="1"/>
</dbReference>
<organism evidence="1">
    <name type="scientific">Acidithiobacillus ferrianus</name>
    <dbReference type="NCBI Taxonomy" id="2678518"/>
    <lineage>
        <taxon>Bacteria</taxon>
        <taxon>Pseudomonadati</taxon>
        <taxon>Pseudomonadota</taxon>
        <taxon>Acidithiobacillia</taxon>
        <taxon>Acidithiobacillales</taxon>
        <taxon>Acidithiobacillaceae</taxon>
        <taxon>Acidithiobacillus</taxon>
    </lineage>
</organism>
<dbReference type="EMBL" id="WNJL01000035">
    <property type="protein sequence ID" value="NDU42831.1"/>
    <property type="molecule type" value="Genomic_DNA"/>
</dbReference>
<comment type="caution">
    <text evidence="1">The sequence shown here is derived from an EMBL/GenBank/DDBJ whole genome shotgun (WGS) entry which is preliminary data.</text>
</comment>